<dbReference type="AlphaFoldDB" id="A0A0D0EUD5"/>
<dbReference type="EMBL" id="JXLU01000090">
    <property type="protein sequence ID" value="KIO72628.1"/>
    <property type="molecule type" value="Genomic_DNA"/>
</dbReference>
<name>A0A0D0EUD5_9BACI</name>
<sequence>MITNKDYFTQLPKEIKKAFLELNIKYHLRKVNIVNFHFIPDCDF</sequence>
<proteinExistence type="predicted"/>
<accession>A0A0D0EUD5</accession>
<evidence type="ECO:0000313" key="1">
    <source>
        <dbReference type="EMBL" id="KIO72628.1"/>
    </source>
</evidence>
<comment type="caution">
    <text evidence="1">The sequence shown here is derived from an EMBL/GenBank/DDBJ whole genome shotgun (WGS) entry which is preliminary data.</text>
</comment>
<protein>
    <submittedName>
        <fullName evidence="1">Uncharacterized protein</fullName>
    </submittedName>
</protein>
<dbReference type="Proteomes" id="UP000032076">
    <property type="component" value="Unassembled WGS sequence"/>
</dbReference>
<evidence type="ECO:0000313" key="2">
    <source>
        <dbReference type="Proteomes" id="UP000032076"/>
    </source>
</evidence>
<gene>
    <name evidence="1" type="ORF">B4167_2930</name>
</gene>
<reference evidence="1 2" key="1">
    <citation type="submission" date="2015-01" db="EMBL/GenBank/DDBJ databases">
        <title>Draft Genome Sequences of Four Bacillus thermoamylovorans Strains, Isolated From Food Products.</title>
        <authorList>
            <person name="Krawcyk A.O."/>
            <person name="Berendsen E.M."/>
            <person name="Eijlander R.T."/>
            <person name="de Jong A."/>
            <person name="Wells-Bennik M."/>
            <person name="Kuipers O.P."/>
        </authorList>
    </citation>
    <scope>NUCLEOTIDE SEQUENCE [LARGE SCALE GENOMIC DNA]</scope>
    <source>
        <strain evidence="1 2">B4167</strain>
    </source>
</reference>
<organism evidence="1 2">
    <name type="scientific">Caldibacillus thermoamylovorans</name>
    <dbReference type="NCBI Taxonomy" id="35841"/>
    <lineage>
        <taxon>Bacteria</taxon>
        <taxon>Bacillati</taxon>
        <taxon>Bacillota</taxon>
        <taxon>Bacilli</taxon>
        <taxon>Bacillales</taxon>
        <taxon>Bacillaceae</taxon>
        <taxon>Caldibacillus</taxon>
    </lineage>
</organism>